<organism evidence="1 2">
    <name type="scientific">Galemys pyrenaicus</name>
    <name type="common">Iberian desman</name>
    <name type="synonym">Pyrenean desman</name>
    <dbReference type="NCBI Taxonomy" id="202257"/>
    <lineage>
        <taxon>Eukaryota</taxon>
        <taxon>Metazoa</taxon>
        <taxon>Chordata</taxon>
        <taxon>Craniata</taxon>
        <taxon>Vertebrata</taxon>
        <taxon>Euteleostomi</taxon>
        <taxon>Mammalia</taxon>
        <taxon>Eutheria</taxon>
        <taxon>Laurasiatheria</taxon>
        <taxon>Eulipotyphla</taxon>
        <taxon>Talpidae</taxon>
        <taxon>Galemys</taxon>
    </lineage>
</organism>
<gene>
    <name evidence="1" type="ORF">J0S82_015216</name>
</gene>
<comment type="caution">
    <text evidence="1">The sequence shown here is derived from an EMBL/GenBank/DDBJ whole genome shotgun (WGS) entry which is preliminary data.</text>
</comment>
<protein>
    <submittedName>
        <fullName evidence="1">Uncharacterized protein</fullName>
    </submittedName>
</protein>
<dbReference type="Proteomes" id="UP000700334">
    <property type="component" value="Unassembled WGS sequence"/>
</dbReference>
<reference evidence="1" key="1">
    <citation type="journal article" date="2021" name="Evol. Appl.">
        <title>The genome of the Pyrenean desman and the effects of bottlenecks and inbreeding on the genomic landscape of an endangered species.</title>
        <authorList>
            <person name="Escoda L."/>
            <person name="Castresana J."/>
        </authorList>
    </citation>
    <scope>NUCLEOTIDE SEQUENCE</scope>
    <source>
        <strain evidence="1">IBE-C5619</strain>
    </source>
</reference>
<accession>A0A8J5ZD94</accession>
<dbReference type="EMBL" id="JAGFMF010012262">
    <property type="protein sequence ID" value="KAG8505413.1"/>
    <property type="molecule type" value="Genomic_DNA"/>
</dbReference>
<name>A0A8J5ZD94_GALPY</name>
<evidence type="ECO:0000313" key="1">
    <source>
        <dbReference type="EMBL" id="KAG8505413.1"/>
    </source>
</evidence>
<feature type="non-terminal residue" evidence="1">
    <location>
        <position position="356"/>
    </location>
</feature>
<keyword evidence="2" id="KW-1185">Reference proteome</keyword>
<dbReference type="OrthoDB" id="2157866at2759"/>
<proteinExistence type="predicted"/>
<sequence length="356" mass="40534">TGTLGKSMENGDEHIFDSMNGKQNYSFLPKDKKQSLFDSKISKGKENDDPPSSISHQLGKVLPVDIPNTVESFKPASGKIMTEVKCERFSVQVEIKKRFICKTGMQLPTKRCLKCHWCFSARHIQGCFPFGTYCFKYKKECSGFSTVWDQAPRKVLVKKNLGVQIACWSPPTMFSVQKEGNFDSVLVLQCSTPEMEKIKPHILFSVVLNMWKEKINFDVPENITANSNTQKSTESLNYLLGNFTSDFPAQESKDSEFCSSSSLSVQFLKDNQHYCKGSQVPPSEYNENSNSLDGKDLSNENHEVCFQMDFPNIAEFKRTAISVKYKGKQWFPRRSNRLVGQEKATIQGQHKKQFSR</sequence>
<evidence type="ECO:0000313" key="2">
    <source>
        <dbReference type="Proteomes" id="UP000700334"/>
    </source>
</evidence>
<dbReference type="AlphaFoldDB" id="A0A8J5ZD94"/>
<feature type="non-terminal residue" evidence="1">
    <location>
        <position position="1"/>
    </location>
</feature>